<protein>
    <submittedName>
        <fullName evidence="2">Uncharacterized protein</fullName>
    </submittedName>
</protein>
<organism evidence="2 3">
    <name type="scientific">Ameca splendens</name>
    <dbReference type="NCBI Taxonomy" id="208324"/>
    <lineage>
        <taxon>Eukaryota</taxon>
        <taxon>Metazoa</taxon>
        <taxon>Chordata</taxon>
        <taxon>Craniata</taxon>
        <taxon>Vertebrata</taxon>
        <taxon>Euteleostomi</taxon>
        <taxon>Actinopterygii</taxon>
        <taxon>Neopterygii</taxon>
        <taxon>Teleostei</taxon>
        <taxon>Neoteleostei</taxon>
        <taxon>Acanthomorphata</taxon>
        <taxon>Ovalentaria</taxon>
        <taxon>Atherinomorphae</taxon>
        <taxon>Cyprinodontiformes</taxon>
        <taxon>Goodeidae</taxon>
        <taxon>Ameca</taxon>
    </lineage>
</organism>
<evidence type="ECO:0000313" key="2">
    <source>
        <dbReference type="EMBL" id="MEQ2302861.1"/>
    </source>
</evidence>
<name>A0ABV0Z9Z9_9TELE</name>
<evidence type="ECO:0000313" key="3">
    <source>
        <dbReference type="Proteomes" id="UP001469553"/>
    </source>
</evidence>
<dbReference type="Proteomes" id="UP001469553">
    <property type="component" value="Unassembled WGS sequence"/>
</dbReference>
<evidence type="ECO:0000256" key="1">
    <source>
        <dbReference type="SAM" id="MobiDB-lite"/>
    </source>
</evidence>
<accession>A0ABV0Z9Z9</accession>
<feature type="compositionally biased region" description="Polar residues" evidence="1">
    <location>
        <begin position="15"/>
        <end position="24"/>
    </location>
</feature>
<gene>
    <name evidence="2" type="ORF">AMECASPLE_011005</name>
</gene>
<keyword evidence="3" id="KW-1185">Reference proteome</keyword>
<comment type="caution">
    <text evidence="2">The sequence shown here is derived from an EMBL/GenBank/DDBJ whole genome shotgun (WGS) entry which is preliminary data.</text>
</comment>
<reference evidence="2 3" key="1">
    <citation type="submission" date="2021-06" db="EMBL/GenBank/DDBJ databases">
        <authorList>
            <person name="Palmer J.M."/>
        </authorList>
    </citation>
    <scope>NUCLEOTIDE SEQUENCE [LARGE SCALE GENOMIC DNA]</scope>
    <source>
        <strain evidence="2 3">AS_MEX2019</strain>
        <tissue evidence="2">Muscle</tissue>
    </source>
</reference>
<sequence>MLRCDVTLNKPSFQVDPSNRTLTSAAEAPAASGQPEKPRRCCGDEELCVSQVHCLHHRSSFFCSDALILLAPYLLFASPSLPPLFFSPVLPREAAENIFPQTVKRVLLKGKD</sequence>
<feature type="region of interest" description="Disordered" evidence="1">
    <location>
        <begin position="15"/>
        <end position="37"/>
    </location>
</feature>
<dbReference type="EMBL" id="JAHRIP010057080">
    <property type="protein sequence ID" value="MEQ2302861.1"/>
    <property type="molecule type" value="Genomic_DNA"/>
</dbReference>
<proteinExistence type="predicted"/>